<evidence type="ECO:0000313" key="3">
    <source>
        <dbReference type="Proteomes" id="UP000177709"/>
    </source>
</evidence>
<keyword evidence="4" id="KW-1185">Reference proteome</keyword>
<dbReference type="EMBL" id="CP017786">
    <property type="protein sequence ID" value="AOZ89456.1"/>
    <property type="molecule type" value="Genomic_DNA"/>
</dbReference>
<organism evidence="1 3">
    <name type="scientific">Bacillus xiamenensis</name>
    <dbReference type="NCBI Taxonomy" id="1178537"/>
    <lineage>
        <taxon>Bacteria</taxon>
        <taxon>Bacillati</taxon>
        <taxon>Bacillota</taxon>
        <taxon>Bacilli</taxon>
        <taxon>Bacillales</taxon>
        <taxon>Bacillaceae</taxon>
        <taxon>Bacillus</taxon>
    </lineage>
</organism>
<evidence type="ECO:0000313" key="4">
    <source>
        <dbReference type="Proteomes" id="UP001527057"/>
    </source>
</evidence>
<sequence length="267" mass="31902">MNSSKFYDWFNRKTITKLIGKEVDEVILQQIKDSKDLYKELSTSYRNEFFYKNTLFNKLVLGTYSLNTTVALSEIEIDDSKADFAIINSKKSFVVEIKTDLDNLEKLIFQIEDYYKVFSIVYVLTSENYYYQVYRLLKNTKVGIMVLTKRNTISIRKDASEDFSGLKHDNLFRILRKQEYEELIEKNFEEIPKVKPISRYTTYLNMFRLLDIKKSQRLVFNAILGRINKNNVEYLKEVPLEFRWLVYQSHLNREKFERLLNNLQGGI</sequence>
<gene>
    <name evidence="1" type="ORF">BK049_12595</name>
    <name evidence="2" type="ORF">M5W27_01885</name>
</gene>
<dbReference type="RefSeq" id="WP_071168662.1">
    <property type="nucleotide sequence ID" value="NZ_CP017786.1"/>
</dbReference>
<reference evidence="2 4" key="2">
    <citation type="submission" date="2022-05" db="EMBL/GenBank/DDBJ databases">
        <title>Genome Sequencing of Bee-Associated Microbes.</title>
        <authorList>
            <person name="Dunlap C."/>
        </authorList>
    </citation>
    <scope>NUCLEOTIDE SEQUENCE [LARGE SCALE GENOMIC DNA]</scope>
    <source>
        <strain evidence="2 4">CBP-1093</strain>
    </source>
</reference>
<accession>A0AAC9IIN3</accession>
<dbReference type="EMBL" id="JAMDMH010000005">
    <property type="protein sequence ID" value="MCY9574585.1"/>
    <property type="molecule type" value="Genomic_DNA"/>
</dbReference>
<dbReference type="Proteomes" id="UP001527057">
    <property type="component" value="Unassembled WGS sequence"/>
</dbReference>
<protein>
    <submittedName>
        <fullName evidence="2">Sce7726 family protein</fullName>
    </submittedName>
</protein>
<dbReference type="KEGG" id="bxi:BK049_12595"/>
<name>A0AAC9IIN3_9BACI</name>
<proteinExistence type="predicted"/>
<reference evidence="1 3" key="1">
    <citation type="submission" date="2016-10" db="EMBL/GenBank/DDBJ databases">
        <title>Whole genome sequence of hyper active fibrinolysis bacterium Bacillus pumilus strain VV3 isolated from fermented rice.</title>
        <authorList>
            <person name="Mariadas V.A."/>
            <person name="Vijayaraghavan P."/>
            <person name="Dhandapani V."/>
        </authorList>
    </citation>
    <scope>NUCLEOTIDE SEQUENCE [LARGE SCALE GENOMIC DNA]</scope>
    <source>
        <strain evidence="1 3">VV3</strain>
    </source>
</reference>
<dbReference type="InterPro" id="IPR047729">
    <property type="entry name" value="Sce7726-like"/>
</dbReference>
<evidence type="ECO:0000313" key="2">
    <source>
        <dbReference type="EMBL" id="MCY9574585.1"/>
    </source>
</evidence>
<dbReference type="NCBIfam" id="NF033832">
    <property type="entry name" value="sce7726_fam"/>
    <property type="match status" value="1"/>
</dbReference>
<evidence type="ECO:0000313" key="1">
    <source>
        <dbReference type="EMBL" id="AOZ89456.1"/>
    </source>
</evidence>
<dbReference type="Proteomes" id="UP000177709">
    <property type="component" value="Chromosome"/>
</dbReference>
<dbReference type="AlphaFoldDB" id="A0AAC9IIN3"/>